<dbReference type="InterPro" id="IPR001296">
    <property type="entry name" value="Glyco_trans_1"/>
</dbReference>
<gene>
    <name evidence="4" type="ORF">GCM10010211_37700</name>
</gene>
<evidence type="ECO:0000259" key="3">
    <source>
        <dbReference type="Pfam" id="PF00534"/>
    </source>
</evidence>
<proteinExistence type="predicted"/>
<reference evidence="5" key="1">
    <citation type="journal article" date="2019" name="Int. J. Syst. Evol. Microbiol.">
        <title>The Global Catalogue of Microorganisms (GCM) 10K type strain sequencing project: providing services to taxonomists for standard genome sequencing and annotation.</title>
        <authorList>
            <consortium name="The Broad Institute Genomics Platform"/>
            <consortium name="The Broad Institute Genome Sequencing Center for Infectious Disease"/>
            <person name="Wu L."/>
            <person name="Ma J."/>
        </authorList>
    </citation>
    <scope>NUCLEOTIDE SEQUENCE [LARGE SCALE GENOMIC DNA]</scope>
    <source>
        <strain evidence="5">JCM 3399</strain>
    </source>
</reference>
<keyword evidence="5" id="KW-1185">Reference proteome</keyword>
<comment type="caution">
    <text evidence="4">The sequence shown here is derived from an EMBL/GenBank/DDBJ whole genome shotgun (WGS) entry which is preliminary data.</text>
</comment>
<name>A0ABQ2V5B4_9ACTN</name>
<feature type="chain" id="PRO_5045400263" description="Glycosyl transferase family 1 domain-containing protein" evidence="2">
    <location>
        <begin position="20"/>
        <end position="388"/>
    </location>
</feature>
<evidence type="ECO:0000313" key="5">
    <source>
        <dbReference type="Proteomes" id="UP000654471"/>
    </source>
</evidence>
<dbReference type="Gene3D" id="3.40.50.2000">
    <property type="entry name" value="Glycogen Phosphorylase B"/>
    <property type="match status" value="2"/>
</dbReference>
<dbReference type="EMBL" id="BMRP01000012">
    <property type="protein sequence ID" value="GGU68764.1"/>
    <property type="molecule type" value="Genomic_DNA"/>
</dbReference>
<dbReference type="InterPro" id="IPR050194">
    <property type="entry name" value="Glycosyltransferase_grp1"/>
</dbReference>
<dbReference type="PANTHER" id="PTHR45947">
    <property type="entry name" value="SULFOQUINOVOSYL TRANSFERASE SQD2"/>
    <property type="match status" value="1"/>
</dbReference>
<feature type="signal peptide" evidence="2">
    <location>
        <begin position="1"/>
        <end position="19"/>
    </location>
</feature>
<dbReference type="Proteomes" id="UP000654471">
    <property type="component" value="Unassembled WGS sequence"/>
</dbReference>
<evidence type="ECO:0000256" key="2">
    <source>
        <dbReference type="SAM" id="SignalP"/>
    </source>
</evidence>
<evidence type="ECO:0000313" key="4">
    <source>
        <dbReference type="EMBL" id="GGU68764.1"/>
    </source>
</evidence>
<dbReference type="PANTHER" id="PTHR45947:SF3">
    <property type="entry name" value="SULFOQUINOVOSYL TRANSFERASE SQD2"/>
    <property type="match status" value="1"/>
</dbReference>
<accession>A0ABQ2V5B4</accession>
<dbReference type="Pfam" id="PF00534">
    <property type="entry name" value="Glycos_transf_1"/>
    <property type="match status" value="1"/>
</dbReference>
<feature type="domain" description="Glycosyl transferase family 1" evidence="3">
    <location>
        <begin position="246"/>
        <end position="351"/>
    </location>
</feature>
<evidence type="ECO:0000256" key="1">
    <source>
        <dbReference type="ARBA" id="ARBA00022679"/>
    </source>
</evidence>
<keyword evidence="1" id="KW-0808">Transferase</keyword>
<keyword evidence="2" id="KW-0732">Signal</keyword>
<organism evidence="4 5">
    <name type="scientific">Streptomyces albospinus</name>
    <dbReference type="NCBI Taxonomy" id="285515"/>
    <lineage>
        <taxon>Bacteria</taxon>
        <taxon>Bacillati</taxon>
        <taxon>Actinomycetota</taxon>
        <taxon>Actinomycetes</taxon>
        <taxon>Kitasatosporales</taxon>
        <taxon>Streptomycetaceae</taxon>
        <taxon>Streptomyces</taxon>
    </lineage>
</organism>
<sequence>MLVVCLAWQMNAASGSVKAAAALAVGLVGAGHRAVIVTAAPPMPGPRLEGVVVEQIDLPVSLPCPPDTLREAISVGAWGLQRQLRSLIERHNADTVLCTDALWGLGRLRMNLPDGVCRVLTVERLPDDRDAIALTQADIVLAPTAAVLDAAHQRGWDTSMWGVLPHALLHEPPEPNPVSVLGRLQSGDLRILSAVGDTSNGIVALLRAARHQGTTVSSCVMRVAAATHYLQSGPAGIVLAETCRRQVDLAAHMSWSGALPWHAVPAWLSGAAIVITPSTGSLGMVALEAMAVGVPVIGYRCGNLPSLIGAAQRERALLTEPQHGPRALLKLARALLASPRAYCEAAQAAYEQSRLFTKGRVTQRFLAAVPARGTLPHDDRTPTHVHAH</sequence>
<dbReference type="SUPFAM" id="SSF53756">
    <property type="entry name" value="UDP-Glycosyltransferase/glycogen phosphorylase"/>
    <property type="match status" value="1"/>
</dbReference>
<protein>
    <recommendedName>
        <fullName evidence="3">Glycosyl transferase family 1 domain-containing protein</fullName>
    </recommendedName>
</protein>